<protein>
    <submittedName>
        <fullName evidence="4">Uncharacterized protein</fullName>
    </submittedName>
</protein>
<dbReference type="Proteomes" id="UP001482620">
    <property type="component" value="Unassembled WGS sequence"/>
</dbReference>
<feature type="transmembrane region" description="Helical" evidence="3">
    <location>
        <begin position="477"/>
        <end position="500"/>
    </location>
</feature>
<evidence type="ECO:0000256" key="2">
    <source>
        <dbReference type="SAM" id="MobiDB-lite"/>
    </source>
</evidence>
<dbReference type="PANTHER" id="PTHR14096">
    <property type="entry name" value="APOLIPOPROTEIN L"/>
    <property type="match status" value="1"/>
</dbReference>
<feature type="transmembrane region" description="Helical" evidence="3">
    <location>
        <begin position="448"/>
        <end position="471"/>
    </location>
</feature>
<evidence type="ECO:0000313" key="5">
    <source>
        <dbReference type="Proteomes" id="UP001482620"/>
    </source>
</evidence>
<feature type="compositionally biased region" description="Basic and acidic residues" evidence="2">
    <location>
        <begin position="285"/>
        <end position="300"/>
    </location>
</feature>
<comment type="similarity">
    <text evidence="1">Belongs to the apolipoprotein L family.</text>
</comment>
<accession>A0ABV0UBN5</accession>
<dbReference type="Pfam" id="PF05461">
    <property type="entry name" value="ApoL"/>
    <property type="match status" value="1"/>
</dbReference>
<name>A0ABV0UBN5_9TELE</name>
<feature type="compositionally biased region" description="Polar residues" evidence="2">
    <location>
        <begin position="1"/>
        <end position="10"/>
    </location>
</feature>
<keyword evidence="3" id="KW-0472">Membrane</keyword>
<proteinExistence type="inferred from homology"/>
<evidence type="ECO:0000256" key="3">
    <source>
        <dbReference type="SAM" id="Phobius"/>
    </source>
</evidence>
<feature type="compositionally biased region" description="Polar residues" evidence="2">
    <location>
        <begin position="250"/>
        <end position="267"/>
    </location>
</feature>
<dbReference type="EMBL" id="JAHRIQ010060396">
    <property type="protein sequence ID" value="MEQ2241147.1"/>
    <property type="molecule type" value="Genomic_DNA"/>
</dbReference>
<dbReference type="InterPro" id="IPR008405">
    <property type="entry name" value="ApoL"/>
</dbReference>
<dbReference type="PANTHER" id="PTHR14096:SF59">
    <property type="entry name" value="APOLIPOPROTEIN L, 1 ISOFORM X1"/>
    <property type="match status" value="1"/>
</dbReference>
<feature type="region of interest" description="Disordered" evidence="2">
    <location>
        <begin position="1"/>
        <end position="53"/>
    </location>
</feature>
<reference evidence="4 5" key="1">
    <citation type="submission" date="2021-06" db="EMBL/GenBank/DDBJ databases">
        <authorList>
            <person name="Palmer J.M."/>
        </authorList>
    </citation>
    <scope>NUCLEOTIDE SEQUENCE [LARGE SCALE GENOMIC DNA]</scope>
    <source>
        <strain evidence="5">if_2019</strain>
        <tissue evidence="4">Muscle</tissue>
    </source>
</reference>
<comment type="caution">
    <text evidence="4">The sequence shown here is derived from an EMBL/GenBank/DDBJ whole genome shotgun (WGS) entry which is preliminary data.</text>
</comment>
<sequence length="645" mass="70846">MAATGSTNSSPVPPAMPPQINRSTSEIPSLQPIKPPRKNMTKPSVSISDESDVNIYEDPDALLNLIPDVSQSEAKPKPIPRPRTKAKLNPKVYETNNTIEANYVSMTSSGHTNSATSATYNRNTTNTTDNAITTHTTNTANTTNTSSTTYSTNATYKPSTSCKTAMTTTANANTVTTTCNIRTHSSTNASTVNSTYNANRTCKTNKANSPNRTGNTKNGTIYQSRKDSTDYMTLRPARQSLLPPMPTETKGVNSTAAGGTQNSNTSVKKPPPLPPSCLGTTSTRYCDKENPTSHTRDITSRPRAPPLPPPRIYQSRSMLDLPSSESRGTSPEFNSEEERYYSPGSFQYTNNVNPRHLDIVPDNDFYQDISELLQWLKRVSKQSDILSLYGLSMEDEIRCFNQQAMHVRKARRLYHILMMKRKETMQNTLKEFQAICDKLDKVQKTNKAMGIAGGTTGAVGGVTAVVGIALAPMTMGASLIATAVGAGLAASAGGFGAHAVKANKKIVNRETVEKFVNDYKSDVVDLERCLHYILCVMKELRRHDIGRLQQVGVHPDALRMSDLSQIVFNSNIYTSRQTCPTNIGGMTSESLLKYFAAECDQYFTEKNGQKLKKSNKSTFSGRVHTLAKSLQEELSYLTQMWELLS</sequence>
<evidence type="ECO:0000256" key="1">
    <source>
        <dbReference type="ARBA" id="ARBA00010090"/>
    </source>
</evidence>
<evidence type="ECO:0000313" key="4">
    <source>
        <dbReference type="EMBL" id="MEQ2241147.1"/>
    </source>
</evidence>
<keyword evidence="3" id="KW-1133">Transmembrane helix</keyword>
<feature type="region of interest" description="Disordered" evidence="2">
    <location>
        <begin position="114"/>
        <end position="152"/>
    </location>
</feature>
<gene>
    <name evidence="4" type="ORF">ILYODFUR_022413</name>
</gene>
<feature type="compositionally biased region" description="Polar residues" evidence="2">
    <location>
        <begin position="201"/>
        <end position="223"/>
    </location>
</feature>
<keyword evidence="5" id="KW-1185">Reference proteome</keyword>
<keyword evidence="3" id="KW-0812">Transmembrane</keyword>
<feature type="region of interest" description="Disordered" evidence="2">
    <location>
        <begin position="201"/>
        <end position="347"/>
    </location>
</feature>
<feature type="compositionally biased region" description="Polar residues" evidence="2">
    <location>
        <begin position="323"/>
        <end position="333"/>
    </location>
</feature>
<organism evidence="4 5">
    <name type="scientific">Ilyodon furcidens</name>
    <name type="common">goldbreast splitfin</name>
    <dbReference type="NCBI Taxonomy" id="33524"/>
    <lineage>
        <taxon>Eukaryota</taxon>
        <taxon>Metazoa</taxon>
        <taxon>Chordata</taxon>
        <taxon>Craniata</taxon>
        <taxon>Vertebrata</taxon>
        <taxon>Euteleostomi</taxon>
        <taxon>Actinopterygii</taxon>
        <taxon>Neopterygii</taxon>
        <taxon>Teleostei</taxon>
        <taxon>Neoteleostei</taxon>
        <taxon>Acanthomorphata</taxon>
        <taxon>Ovalentaria</taxon>
        <taxon>Atherinomorphae</taxon>
        <taxon>Cyprinodontiformes</taxon>
        <taxon>Goodeidae</taxon>
        <taxon>Ilyodon</taxon>
    </lineage>
</organism>